<dbReference type="EMBL" id="JBHSWG010000001">
    <property type="protein sequence ID" value="MFC6760090.1"/>
    <property type="molecule type" value="Genomic_DNA"/>
</dbReference>
<dbReference type="Proteomes" id="UP001596353">
    <property type="component" value="Unassembled WGS sequence"/>
</dbReference>
<comment type="caution">
    <text evidence="2">The sequence shown here is derived from an EMBL/GenBank/DDBJ whole genome shotgun (WGS) entry which is preliminary data.</text>
</comment>
<gene>
    <name evidence="2" type="ORF">ACFQFQ_12250</name>
</gene>
<proteinExistence type="predicted"/>
<feature type="region of interest" description="Disordered" evidence="1">
    <location>
        <begin position="56"/>
        <end position="133"/>
    </location>
</feature>
<feature type="region of interest" description="Disordered" evidence="1">
    <location>
        <begin position="1"/>
        <end position="28"/>
    </location>
</feature>
<keyword evidence="3" id="KW-1185">Reference proteome</keyword>
<evidence type="ECO:0000313" key="3">
    <source>
        <dbReference type="Proteomes" id="UP001596353"/>
    </source>
</evidence>
<evidence type="ECO:0000256" key="1">
    <source>
        <dbReference type="SAM" id="MobiDB-lite"/>
    </source>
</evidence>
<feature type="compositionally biased region" description="Basic and acidic residues" evidence="1">
    <location>
        <begin position="1"/>
        <end position="23"/>
    </location>
</feature>
<reference evidence="3" key="1">
    <citation type="journal article" date="2019" name="Int. J. Syst. Evol. Microbiol.">
        <title>The Global Catalogue of Microorganisms (GCM) 10K type strain sequencing project: providing services to taxonomists for standard genome sequencing and annotation.</title>
        <authorList>
            <consortium name="The Broad Institute Genomics Platform"/>
            <consortium name="The Broad Institute Genome Sequencing Center for Infectious Disease"/>
            <person name="Wu L."/>
            <person name="Ma J."/>
        </authorList>
    </citation>
    <scope>NUCLEOTIDE SEQUENCE [LARGE SCALE GENOMIC DNA]</scope>
    <source>
        <strain evidence="3">CCUG 66188</strain>
    </source>
</reference>
<sequence>MRRRTGKETHATSDDIRPLERRSGQFPGRRAIAAGAVSASSVNALTTADHSAQLWLAKDNGKGNGKGAKAEKPAKGNKAKGHGKDKQSKGKGKDKTRDIAKGKPDKPGKADKQQARNDKPDKALKAGKGKLRGADWDKRAEEILRVKAPADRDMLTLLGGVALALAGPQLVVADTPIEQLITYRNCPPAWPRRPRPACRPVWRNRA</sequence>
<protein>
    <submittedName>
        <fullName evidence="2">Uncharacterized protein</fullName>
    </submittedName>
</protein>
<accession>A0ABW2B316</accession>
<organism evidence="2 3">
    <name type="scientific">Sulfitobacter porphyrae</name>
    <dbReference type="NCBI Taxonomy" id="1246864"/>
    <lineage>
        <taxon>Bacteria</taxon>
        <taxon>Pseudomonadati</taxon>
        <taxon>Pseudomonadota</taxon>
        <taxon>Alphaproteobacteria</taxon>
        <taxon>Rhodobacterales</taxon>
        <taxon>Roseobacteraceae</taxon>
        <taxon>Sulfitobacter</taxon>
    </lineage>
</organism>
<name>A0ABW2B316_9RHOB</name>
<evidence type="ECO:0000313" key="2">
    <source>
        <dbReference type="EMBL" id="MFC6760090.1"/>
    </source>
</evidence>
<feature type="compositionally biased region" description="Basic and acidic residues" evidence="1">
    <location>
        <begin position="82"/>
        <end position="124"/>
    </location>
</feature>